<evidence type="ECO:0000313" key="2">
    <source>
        <dbReference type="EMBL" id="SEG07324.1"/>
    </source>
</evidence>
<accession>A0A1H5X6E3</accession>
<dbReference type="Proteomes" id="UP000236723">
    <property type="component" value="Unassembled WGS sequence"/>
</dbReference>
<gene>
    <name evidence="2" type="ORF">SAMN04489712_103109</name>
</gene>
<evidence type="ECO:0000313" key="3">
    <source>
        <dbReference type="Proteomes" id="UP000236723"/>
    </source>
</evidence>
<organism evidence="2 3">
    <name type="scientific">Thermomonospora echinospora</name>
    <dbReference type="NCBI Taxonomy" id="1992"/>
    <lineage>
        <taxon>Bacteria</taxon>
        <taxon>Bacillati</taxon>
        <taxon>Actinomycetota</taxon>
        <taxon>Actinomycetes</taxon>
        <taxon>Streptosporangiales</taxon>
        <taxon>Thermomonosporaceae</taxon>
        <taxon>Thermomonospora</taxon>
    </lineage>
</organism>
<sequence length="67" mass="7294">MGRCVPLRYTRDGDGMNKKHLRYAAIAFVIFYLWTDPQAAADVVNNTISALGDAGDSLSQFVSNIGT</sequence>
<reference evidence="3" key="1">
    <citation type="submission" date="2016-10" db="EMBL/GenBank/DDBJ databases">
        <authorList>
            <person name="Varghese N."/>
            <person name="Submissions S."/>
        </authorList>
    </citation>
    <scope>NUCLEOTIDE SEQUENCE [LARGE SCALE GENOMIC DNA]</scope>
    <source>
        <strain evidence="3">DSM 43163</strain>
    </source>
</reference>
<evidence type="ECO:0000256" key="1">
    <source>
        <dbReference type="SAM" id="Phobius"/>
    </source>
</evidence>
<keyword evidence="1" id="KW-0472">Membrane</keyword>
<keyword evidence="1" id="KW-1133">Transmembrane helix</keyword>
<dbReference type="AlphaFoldDB" id="A0A1H5X6E3"/>
<keyword evidence="3" id="KW-1185">Reference proteome</keyword>
<dbReference type="EMBL" id="FNVO01000003">
    <property type="protein sequence ID" value="SEG07324.1"/>
    <property type="molecule type" value="Genomic_DNA"/>
</dbReference>
<proteinExistence type="predicted"/>
<feature type="transmembrane region" description="Helical" evidence="1">
    <location>
        <begin position="20"/>
        <end position="35"/>
    </location>
</feature>
<protein>
    <submittedName>
        <fullName evidence="2">Uncharacterized protein</fullName>
    </submittedName>
</protein>
<keyword evidence="1" id="KW-0812">Transmembrane</keyword>
<name>A0A1H5X6E3_9ACTN</name>